<keyword evidence="2" id="KW-0472">Membrane</keyword>
<dbReference type="AlphaFoldDB" id="A0AAD4FGG0"/>
<feature type="region of interest" description="Disordered" evidence="1">
    <location>
        <begin position="400"/>
        <end position="423"/>
    </location>
</feature>
<gene>
    <name evidence="3" type="ORF">G6011_06401</name>
</gene>
<keyword evidence="2" id="KW-0812">Transmembrane</keyword>
<feature type="region of interest" description="Disordered" evidence="1">
    <location>
        <begin position="266"/>
        <end position="301"/>
    </location>
</feature>
<comment type="caution">
    <text evidence="3">The sequence shown here is derived from an EMBL/GenBank/DDBJ whole genome shotgun (WGS) entry which is preliminary data.</text>
</comment>
<feature type="compositionally biased region" description="Polar residues" evidence="1">
    <location>
        <begin position="85"/>
        <end position="101"/>
    </location>
</feature>
<feature type="region of interest" description="Disordered" evidence="1">
    <location>
        <begin position="323"/>
        <end position="381"/>
    </location>
</feature>
<dbReference type="EMBL" id="JAANER010000005">
    <property type="protein sequence ID" value="KAG9189533.1"/>
    <property type="molecule type" value="Genomic_DNA"/>
</dbReference>
<evidence type="ECO:0000256" key="1">
    <source>
        <dbReference type="SAM" id="MobiDB-lite"/>
    </source>
</evidence>
<protein>
    <submittedName>
        <fullName evidence="3">Uncharacterized protein</fullName>
    </submittedName>
</protein>
<keyword evidence="4" id="KW-1185">Reference proteome</keyword>
<proteinExistence type="predicted"/>
<reference evidence="3" key="1">
    <citation type="submission" date="2021-07" db="EMBL/GenBank/DDBJ databases">
        <title>Genome Resource of American Ginseng Black Spot Pathogen Alternaria panax.</title>
        <authorList>
            <person name="Qiu C."/>
            <person name="Wang W."/>
            <person name="Liu Z."/>
        </authorList>
    </citation>
    <scope>NUCLEOTIDE SEQUENCE</scope>
    <source>
        <strain evidence="3">BNCC115425</strain>
    </source>
</reference>
<evidence type="ECO:0000313" key="4">
    <source>
        <dbReference type="Proteomes" id="UP001199106"/>
    </source>
</evidence>
<accession>A0AAD4FGG0</accession>
<feature type="transmembrane region" description="Helical" evidence="2">
    <location>
        <begin position="25"/>
        <end position="44"/>
    </location>
</feature>
<feature type="region of interest" description="Disordered" evidence="1">
    <location>
        <begin position="82"/>
        <end position="125"/>
    </location>
</feature>
<dbReference type="Proteomes" id="UP001199106">
    <property type="component" value="Unassembled WGS sequence"/>
</dbReference>
<evidence type="ECO:0000313" key="3">
    <source>
        <dbReference type="EMBL" id="KAG9189533.1"/>
    </source>
</evidence>
<organism evidence="3 4">
    <name type="scientific">Alternaria panax</name>
    <dbReference type="NCBI Taxonomy" id="48097"/>
    <lineage>
        <taxon>Eukaryota</taxon>
        <taxon>Fungi</taxon>
        <taxon>Dikarya</taxon>
        <taxon>Ascomycota</taxon>
        <taxon>Pezizomycotina</taxon>
        <taxon>Dothideomycetes</taxon>
        <taxon>Pleosporomycetidae</taxon>
        <taxon>Pleosporales</taxon>
        <taxon>Pleosporineae</taxon>
        <taxon>Pleosporaceae</taxon>
        <taxon>Alternaria</taxon>
        <taxon>Alternaria sect. Panax</taxon>
    </lineage>
</organism>
<feature type="compositionally biased region" description="Pro residues" evidence="1">
    <location>
        <begin position="404"/>
        <end position="414"/>
    </location>
</feature>
<feature type="compositionally biased region" description="Polar residues" evidence="1">
    <location>
        <begin position="325"/>
        <end position="335"/>
    </location>
</feature>
<keyword evidence="2" id="KW-1133">Transmembrane helix</keyword>
<name>A0AAD4FGG0_9PLEO</name>
<evidence type="ECO:0000256" key="2">
    <source>
        <dbReference type="SAM" id="Phobius"/>
    </source>
</evidence>
<sequence length="599" mass="67302">MLLPARHAREGALERREISKQSRTFVVVGIIAVAIFAILVITYFSTLKFRAPYRAAKKAQQSSNDKLPSLFSWKAFRKRPRRNDYSTSLQDTEYRGSTSRASGEMSGAAAGDPERQMNGTTAAGVDRNTSIRSVMTLPAYSSAARENERVLAREGERAGVDTVVELPETIDEEERQREEEMESLYQIRLARRIEATDREARRQARREARARGDIQALADIRRRAEEAADLSVSQMLIAEHQARNRGREQRVSAVAYGDLGVARHDGTRLRANSSESDNRPLLDSAASFSGQSRGRDAHARGLSVTSLAQSVESRASDDYDFVDATRSNSHSTGPNSEGFEVVPLNPERSHSGSHIPSPEIPREDAPAYEDPPNYESPVNTRAPQLPALNLDLERLPSIQVTTEPTPPTPSPPPKLLNYQSQRRHDSDEIHERLQAPTSLRYQQRPICLSKKLPTEFDSRIASCLVRDTQALSAFSLTSKYYRIIAEPYLYKDIELDECDDETALRLLFTLSDRKEFAVYFTKLTCATRHPPEHLEELAEDTLRMRPFHKLIRAFHDKLEKTENTSEALQASLATMAAMFPLKRLSLIIPIETESAQGEP</sequence>